<proteinExistence type="predicted"/>
<gene>
    <name evidence="1" type="ORF">IPA_07220</name>
</gene>
<dbReference type="KEGG" id="ipc:IPA_07220"/>
<name>A0A977KBK0_9CREN</name>
<sequence length="102" mass="11689">MVSAEELGLIVEEAWSSLVNTEWTGTAQDFIRIVNDIAIPMIVKIYRPPSGELSEKLVKKAYGLAELIQGEWEKVIESEFNEDVMAQWFENIINYLLNLEDI</sequence>
<evidence type="ECO:0000313" key="1">
    <source>
        <dbReference type="EMBL" id="UXD22674.1"/>
    </source>
</evidence>
<dbReference type="EMBL" id="CP006868">
    <property type="protein sequence ID" value="UXD22674.1"/>
    <property type="molecule type" value="Genomic_DNA"/>
</dbReference>
<accession>A0A977KBK0</accession>
<reference evidence="1" key="1">
    <citation type="submission" date="2013-11" db="EMBL/GenBank/DDBJ databases">
        <title>Comparative genomics of Ignicoccus.</title>
        <authorList>
            <person name="Podar M."/>
        </authorList>
    </citation>
    <scope>NUCLEOTIDE SEQUENCE</scope>
    <source>
        <strain evidence="1">DSM 13166</strain>
    </source>
</reference>
<keyword evidence="2" id="KW-1185">Reference proteome</keyword>
<evidence type="ECO:0000313" key="2">
    <source>
        <dbReference type="Proteomes" id="UP001063698"/>
    </source>
</evidence>
<dbReference type="AlphaFoldDB" id="A0A977KBK0"/>
<protein>
    <submittedName>
        <fullName evidence="1">Uncharacterized protein</fullName>
    </submittedName>
</protein>
<organism evidence="1 2">
    <name type="scientific">Ignicoccus pacificus DSM 13166</name>
    <dbReference type="NCBI Taxonomy" id="940294"/>
    <lineage>
        <taxon>Archaea</taxon>
        <taxon>Thermoproteota</taxon>
        <taxon>Thermoprotei</taxon>
        <taxon>Desulfurococcales</taxon>
        <taxon>Desulfurococcaceae</taxon>
        <taxon>Ignicoccus</taxon>
    </lineage>
</organism>
<dbReference type="Proteomes" id="UP001063698">
    <property type="component" value="Chromosome"/>
</dbReference>